<keyword evidence="1 2" id="KW-0103">Bromodomain</keyword>
<feature type="region of interest" description="Disordered" evidence="3">
    <location>
        <begin position="276"/>
        <end position="297"/>
    </location>
</feature>
<dbReference type="PROSITE" id="PS50014">
    <property type="entry name" value="BROMODOMAIN_2"/>
    <property type="match status" value="1"/>
</dbReference>
<evidence type="ECO:0000259" key="4">
    <source>
        <dbReference type="PROSITE" id="PS50014"/>
    </source>
</evidence>
<dbReference type="Proteomes" id="UP001054821">
    <property type="component" value="Chromosome 8"/>
</dbReference>
<reference evidence="5 6" key="1">
    <citation type="journal article" date="2022" name="G3 (Bethesda)">
        <title>Whole-genome sequence and methylome profiling of the almond [Prunus dulcis (Mill.) D.A. Webb] cultivar 'Nonpareil'.</title>
        <authorList>
            <person name="D'Amico-Willman K.M."/>
            <person name="Ouma W.Z."/>
            <person name="Meulia T."/>
            <person name="Sideli G.M."/>
            <person name="Gradziel T.M."/>
            <person name="Fresnedo-Ramirez J."/>
        </authorList>
    </citation>
    <scope>NUCLEOTIDE SEQUENCE [LARGE SCALE GENOMIC DNA]</scope>
    <source>
        <strain evidence="5">Clone GOH B32 T37-40</strain>
    </source>
</reference>
<dbReference type="Pfam" id="PF00439">
    <property type="entry name" value="Bromodomain"/>
    <property type="match status" value="1"/>
</dbReference>
<dbReference type="AlphaFoldDB" id="A0AAD4UVZ2"/>
<comment type="caution">
    <text evidence="5">The sequence shown here is derived from an EMBL/GenBank/DDBJ whole genome shotgun (WGS) entry which is preliminary data.</text>
</comment>
<evidence type="ECO:0000256" key="1">
    <source>
        <dbReference type="ARBA" id="ARBA00023117"/>
    </source>
</evidence>
<feature type="domain" description="Bromo" evidence="4">
    <location>
        <begin position="182"/>
        <end position="255"/>
    </location>
</feature>
<evidence type="ECO:0000256" key="2">
    <source>
        <dbReference type="PROSITE-ProRule" id="PRU00035"/>
    </source>
</evidence>
<dbReference type="PRINTS" id="PR00503">
    <property type="entry name" value="BROMODOMAIN"/>
</dbReference>
<sequence>MASSVIKRRQLEDGFGSFEFQFQTQKRIRSSRVSETQRNVAVEEKSTVGLPLRKGLASSGTKNADPESEELGFDEICQTQKRKRSSRVSDTQRNVAVVEKSTVGLPLCKGLASSATKNANPESEEGFDEICQTQKRKRSSRVSETQRKEKPTVGLPLRQVKGLASSASKETLDCSKVLDYLMNLGHAGYFNKPVVDPVAENLPGYFDEIWRPMDLGTVKSKLERGVYSSADGFAADVRLIFSNAFRYFPPGSRNRAAAKHLSGVFETQWKEAEEKMSKTACPPPTPPLPKRRPNGKSSSACRVLIQSQGVVGVSDSHSVKSTKDDDLGTLVHQAMYQATDNTLVHQAMYQATDNLSPCKARRIQSLKMRFSGTIRKANKILKGLPDSPPRRKLMHRMDQRELARRAVLNMEKSVQFEDPLKDLKQLEILCGCGSEKVYLGLPLKHLGLYLKEDDELQGQDEEAFLNGDREEGEICWQESNWEEGEIRL</sequence>
<dbReference type="InterPro" id="IPR001487">
    <property type="entry name" value="Bromodomain"/>
</dbReference>
<proteinExistence type="predicted"/>
<name>A0AAD4UVZ2_PRUDU</name>
<dbReference type="Gene3D" id="1.20.920.10">
    <property type="entry name" value="Bromodomain-like"/>
    <property type="match status" value="1"/>
</dbReference>
<dbReference type="SMART" id="SM00297">
    <property type="entry name" value="BROMO"/>
    <property type="match status" value="1"/>
</dbReference>
<dbReference type="PANTHER" id="PTHR46136">
    <property type="entry name" value="TRANSCRIPTION FACTOR GTE8"/>
    <property type="match status" value="1"/>
</dbReference>
<dbReference type="InterPro" id="IPR036427">
    <property type="entry name" value="Bromodomain-like_sf"/>
</dbReference>
<dbReference type="PANTHER" id="PTHR46136:SF19">
    <property type="entry name" value="TRANSCRIPTION FACTOR GTE12"/>
    <property type="match status" value="1"/>
</dbReference>
<keyword evidence="6" id="KW-1185">Reference proteome</keyword>
<dbReference type="EMBL" id="JAJFAZ020000008">
    <property type="protein sequence ID" value="KAI5312812.1"/>
    <property type="molecule type" value="Genomic_DNA"/>
</dbReference>
<protein>
    <recommendedName>
        <fullName evidence="4">Bromo domain-containing protein</fullName>
    </recommendedName>
</protein>
<dbReference type="InterPro" id="IPR052442">
    <property type="entry name" value="Env_Response_Regulator"/>
</dbReference>
<accession>A0AAD4UVZ2</accession>
<evidence type="ECO:0000313" key="5">
    <source>
        <dbReference type="EMBL" id="KAI5312812.1"/>
    </source>
</evidence>
<dbReference type="SUPFAM" id="SSF47370">
    <property type="entry name" value="Bromodomain"/>
    <property type="match status" value="1"/>
</dbReference>
<evidence type="ECO:0000313" key="6">
    <source>
        <dbReference type="Proteomes" id="UP001054821"/>
    </source>
</evidence>
<evidence type="ECO:0000256" key="3">
    <source>
        <dbReference type="SAM" id="MobiDB-lite"/>
    </source>
</evidence>
<feature type="region of interest" description="Disordered" evidence="3">
    <location>
        <begin position="113"/>
        <end position="155"/>
    </location>
</feature>
<feature type="region of interest" description="Disordered" evidence="3">
    <location>
        <begin position="50"/>
        <end position="69"/>
    </location>
</feature>
<organism evidence="5 6">
    <name type="scientific">Prunus dulcis</name>
    <name type="common">Almond</name>
    <name type="synonym">Amygdalus dulcis</name>
    <dbReference type="NCBI Taxonomy" id="3755"/>
    <lineage>
        <taxon>Eukaryota</taxon>
        <taxon>Viridiplantae</taxon>
        <taxon>Streptophyta</taxon>
        <taxon>Embryophyta</taxon>
        <taxon>Tracheophyta</taxon>
        <taxon>Spermatophyta</taxon>
        <taxon>Magnoliopsida</taxon>
        <taxon>eudicotyledons</taxon>
        <taxon>Gunneridae</taxon>
        <taxon>Pentapetalae</taxon>
        <taxon>rosids</taxon>
        <taxon>fabids</taxon>
        <taxon>Rosales</taxon>
        <taxon>Rosaceae</taxon>
        <taxon>Amygdaloideae</taxon>
        <taxon>Amygdaleae</taxon>
        <taxon>Prunus</taxon>
    </lineage>
</organism>
<gene>
    <name evidence="5" type="ORF">L3X38_041986</name>
</gene>